<gene>
    <name evidence="4" type="ORF">BV97_01181</name>
</gene>
<dbReference type="RefSeq" id="WP_036523969.1">
    <property type="nucleotide sequence ID" value="NZ_JFYZ01000002.1"/>
</dbReference>
<comment type="caution">
    <text evidence="4">The sequence shown here is derived from an EMBL/GenBank/DDBJ whole genome shotgun (WGS) entry which is preliminary data.</text>
</comment>
<dbReference type="Pfam" id="PF04773">
    <property type="entry name" value="FecR"/>
    <property type="match status" value="1"/>
</dbReference>
<dbReference type="Proteomes" id="UP000024329">
    <property type="component" value="Unassembled WGS sequence"/>
</dbReference>
<evidence type="ECO:0000259" key="3">
    <source>
        <dbReference type="Pfam" id="PF16220"/>
    </source>
</evidence>
<dbReference type="PIRSF" id="PIRSF018266">
    <property type="entry name" value="FecR"/>
    <property type="match status" value="1"/>
</dbReference>
<name>A0A031K4P5_9SPHN</name>
<dbReference type="AlphaFoldDB" id="A0A031K4P5"/>
<dbReference type="PANTHER" id="PTHR30273">
    <property type="entry name" value="PERIPLASMIC SIGNAL SENSOR AND SIGMA FACTOR ACTIVATOR FECR-RELATED"/>
    <property type="match status" value="1"/>
</dbReference>
<organism evidence="4 5">
    <name type="scientific">Novosphingobium resinovorum</name>
    <dbReference type="NCBI Taxonomy" id="158500"/>
    <lineage>
        <taxon>Bacteria</taxon>
        <taxon>Pseudomonadati</taxon>
        <taxon>Pseudomonadota</taxon>
        <taxon>Alphaproteobacteria</taxon>
        <taxon>Sphingomonadales</taxon>
        <taxon>Sphingomonadaceae</taxon>
        <taxon>Novosphingobium</taxon>
    </lineage>
</organism>
<dbReference type="PANTHER" id="PTHR30273:SF2">
    <property type="entry name" value="PROTEIN FECR"/>
    <property type="match status" value="1"/>
</dbReference>
<dbReference type="eggNOG" id="COG3712">
    <property type="taxonomic scope" value="Bacteria"/>
</dbReference>
<dbReference type="Gene3D" id="2.60.120.1440">
    <property type="match status" value="1"/>
</dbReference>
<dbReference type="Pfam" id="PF16220">
    <property type="entry name" value="DUF4880"/>
    <property type="match status" value="1"/>
</dbReference>
<feature type="domain" description="FecR N-terminal" evidence="3">
    <location>
        <begin position="15"/>
        <end position="52"/>
    </location>
</feature>
<dbReference type="InterPro" id="IPR032623">
    <property type="entry name" value="FecR_N"/>
</dbReference>
<reference evidence="4 5" key="1">
    <citation type="submission" date="2014-03" db="EMBL/GenBank/DDBJ databases">
        <title>Whole genome sequence of Novosphingobium resinovorum KF1.</title>
        <authorList>
            <person name="Gan H.M."/>
            <person name="Gan H.Y."/>
            <person name="Chew T.H."/>
            <person name="Savka M.A."/>
        </authorList>
    </citation>
    <scope>NUCLEOTIDE SEQUENCE [LARGE SCALE GENOMIC DNA]</scope>
    <source>
        <strain evidence="4 5">KF1</strain>
    </source>
</reference>
<accession>A0A031K4P5</accession>
<dbReference type="GO" id="GO:0016989">
    <property type="term" value="F:sigma factor antagonist activity"/>
    <property type="evidence" value="ECO:0007669"/>
    <property type="project" value="TreeGrafter"/>
</dbReference>
<feature type="domain" description="FecR protein" evidence="2">
    <location>
        <begin position="123"/>
        <end position="214"/>
    </location>
</feature>
<evidence type="ECO:0000313" key="4">
    <source>
        <dbReference type="EMBL" id="EZP83988.1"/>
    </source>
</evidence>
<protein>
    <submittedName>
        <fullName evidence="4">Putative FecR</fullName>
    </submittedName>
</protein>
<dbReference type="EMBL" id="JFYZ01000002">
    <property type="protein sequence ID" value="EZP83988.1"/>
    <property type="molecule type" value="Genomic_DNA"/>
</dbReference>
<sequence length="332" mass="35313">MTDGADSEYPVDEIARAWLTKMRGEEANALRAEFEAWRAAAAENREAYARISTRMAASAVLKTSARHGAARPKSGARSQSRGWAPWGAMTAAAALLLVAYGAGGASVPGFLSGGASSARAAERFATKRGEIRRFQLPGSSVATLDTDSQLLVSFTGSEQHVRLDRGRVRLAITGAAHPVRIHIGKQQMIASDADFDLSLDADGRVRIALLRGVARIVDAGARGESFSALPLGKTLALQSRGAARVVIPAADSGARDWPSGWTEHRSISLGDLVAEANRYAIRPIIIDERAVAALTVSGRFKISDAEAFASRTAKLFGLTLVERQDGLHLRSQ</sequence>
<dbReference type="InterPro" id="IPR012373">
    <property type="entry name" value="Ferrdict_sens_TM"/>
</dbReference>
<evidence type="ECO:0000256" key="1">
    <source>
        <dbReference type="SAM" id="MobiDB-lite"/>
    </source>
</evidence>
<proteinExistence type="predicted"/>
<evidence type="ECO:0000313" key="5">
    <source>
        <dbReference type="Proteomes" id="UP000024329"/>
    </source>
</evidence>
<dbReference type="PATRIC" id="fig|158500.4.peg.1214"/>
<evidence type="ECO:0000259" key="2">
    <source>
        <dbReference type="Pfam" id="PF04773"/>
    </source>
</evidence>
<dbReference type="InterPro" id="IPR006860">
    <property type="entry name" value="FecR"/>
</dbReference>
<feature type="region of interest" description="Disordered" evidence="1">
    <location>
        <begin position="63"/>
        <end position="82"/>
    </location>
</feature>